<dbReference type="EMBL" id="CP119391">
    <property type="protein sequence ID" value="WNK20080.1"/>
    <property type="molecule type" value="Genomic_DNA"/>
</dbReference>
<keyword evidence="2" id="KW-1003">Cell membrane</keyword>
<dbReference type="Gene3D" id="1.20.1740.10">
    <property type="entry name" value="Amino acid/polyamine transporter I"/>
    <property type="match status" value="1"/>
</dbReference>
<dbReference type="PANTHER" id="PTHR42770">
    <property type="entry name" value="AMINO ACID TRANSPORTER-RELATED"/>
    <property type="match status" value="1"/>
</dbReference>
<dbReference type="InterPro" id="IPR002293">
    <property type="entry name" value="AA/rel_permease1"/>
</dbReference>
<feature type="transmembrane region" description="Helical" evidence="6">
    <location>
        <begin position="152"/>
        <end position="171"/>
    </location>
</feature>
<feature type="transmembrane region" description="Helical" evidence="6">
    <location>
        <begin position="410"/>
        <end position="428"/>
    </location>
</feature>
<reference evidence="7 8" key="1">
    <citation type="submission" date="2023-03" db="EMBL/GenBank/DDBJ databases">
        <title>Halomonas sp. nov., isolated from Korean tranditional fermented seafood 'Jeotgal'.</title>
        <authorList>
            <person name="Kim B."/>
            <person name="Shin N.-R."/>
        </authorList>
    </citation>
    <scope>NUCLEOTIDE SEQUENCE [LARGE SCALE GENOMIC DNA]</scope>
    <source>
        <strain evidence="7 8">SG2L-4</strain>
    </source>
</reference>
<evidence type="ECO:0000256" key="6">
    <source>
        <dbReference type="SAM" id="Phobius"/>
    </source>
</evidence>
<feature type="transmembrane region" description="Helical" evidence="6">
    <location>
        <begin position="191"/>
        <end position="210"/>
    </location>
</feature>
<evidence type="ECO:0000256" key="3">
    <source>
        <dbReference type="ARBA" id="ARBA00022692"/>
    </source>
</evidence>
<dbReference type="RefSeq" id="WP_311883622.1">
    <property type="nucleotide sequence ID" value="NZ_CP119391.1"/>
</dbReference>
<dbReference type="Pfam" id="PF13520">
    <property type="entry name" value="AA_permease_2"/>
    <property type="match status" value="1"/>
</dbReference>
<dbReference type="PIRSF" id="PIRSF006060">
    <property type="entry name" value="AA_transporter"/>
    <property type="match status" value="1"/>
</dbReference>
<evidence type="ECO:0000256" key="4">
    <source>
        <dbReference type="ARBA" id="ARBA00022989"/>
    </source>
</evidence>
<dbReference type="Proteomes" id="UP001301869">
    <property type="component" value="Chromosome"/>
</dbReference>
<sequence>MAQDEIESVRKERLGVFAIALMIIAASAPLTVIGGGATTAFTVTESIAVPIGYVVLTIGLSLFAVGYAAMSRHISNSGAFYSYAAHGLGRPMGLGVSIVALVTYNCMQIGLYGLLGFQVAEYLGHSVPWWIVAMGFVIIVGAFGVNRLDFSAKVLGVLVAIEFLVVAIFDVAAFHNPAEQLTAKPILPSELFTPGIGAVLVFGVAAFMGFEQAAIYSEEAKDPKRTVARATFVAVLVIGLFYAFSSWALALAVGPERIASGSISPEEAGPPMFFAFVAANLGSFMTNLISVLFTTSVFAAVLSFHNAIARYVFSLGREGIMPSVLGRCRTNGTPWVASLAQSILAIAVIAAFAIAGSNSGQGPLYPVVTLFNWLTNTGAMGLVLLMVLISLAVIGYFRKGKRDTGLWSRLIAPLISLVVMIVIYYLILKNFNILLGQEKASTATYILPLVLIVPGLIGVFWGFLLKRISPSVYAGIGQVNQDNR</sequence>
<proteinExistence type="predicted"/>
<evidence type="ECO:0000313" key="7">
    <source>
        <dbReference type="EMBL" id="WNK20080.1"/>
    </source>
</evidence>
<evidence type="ECO:0000256" key="1">
    <source>
        <dbReference type="ARBA" id="ARBA00004651"/>
    </source>
</evidence>
<name>A0ABY9Z0H0_9GAMM</name>
<accession>A0ABY9Z0H0</accession>
<feature type="transmembrane region" description="Helical" evidence="6">
    <location>
        <begin position="377"/>
        <end position="398"/>
    </location>
</feature>
<evidence type="ECO:0000256" key="2">
    <source>
        <dbReference type="ARBA" id="ARBA00022475"/>
    </source>
</evidence>
<keyword evidence="3 6" id="KW-0812">Transmembrane</keyword>
<evidence type="ECO:0000256" key="5">
    <source>
        <dbReference type="ARBA" id="ARBA00023136"/>
    </source>
</evidence>
<feature type="transmembrane region" description="Helical" evidence="6">
    <location>
        <begin position="443"/>
        <end position="464"/>
    </location>
</feature>
<keyword evidence="8" id="KW-1185">Reference proteome</keyword>
<evidence type="ECO:0000313" key="8">
    <source>
        <dbReference type="Proteomes" id="UP001301869"/>
    </source>
</evidence>
<dbReference type="InterPro" id="IPR050367">
    <property type="entry name" value="APC_superfamily"/>
</dbReference>
<feature type="transmembrane region" description="Helical" evidence="6">
    <location>
        <begin position="16"/>
        <end position="41"/>
    </location>
</feature>
<keyword evidence="5 6" id="KW-0472">Membrane</keyword>
<dbReference type="PANTHER" id="PTHR42770:SF16">
    <property type="entry name" value="AMINO ACID PERMEASE"/>
    <property type="match status" value="1"/>
</dbReference>
<gene>
    <name evidence="7" type="ORF">P1P91_14910</name>
</gene>
<protein>
    <submittedName>
        <fullName evidence="7">APC family permease</fullName>
    </submittedName>
</protein>
<feature type="transmembrane region" description="Helical" evidence="6">
    <location>
        <begin position="273"/>
        <end position="302"/>
    </location>
</feature>
<comment type="subcellular location">
    <subcellularLocation>
        <location evidence="1">Cell membrane</location>
        <topology evidence="1">Multi-pass membrane protein</topology>
    </subcellularLocation>
</comment>
<feature type="transmembrane region" description="Helical" evidence="6">
    <location>
        <begin position="91"/>
        <end position="115"/>
    </location>
</feature>
<feature type="transmembrane region" description="Helical" evidence="6">
    <location>
        <begin position="47"/>
        <end position="70"/>
    </location>
</feature>
<feature type="transmembrane region" description="Helical" evidence="6">
    <location>
        <begin position="231"/>
        <end position="253"/>
    </location>
</feature>
<organism evidence="7 8">
    <name type="scientific">Halomonas piscis</name>
    <dbReference type="NCBI Taxonomy" id="3031727"/>
    <lineage>
        <taxon>Bacteria</taxon>
        <taxon>Pseudomonadati</taxon>
        <taxon>Pseudomonadota</taxon>
        <taxon>Gammaproteobacteria</taxon>
        <taxon>Oceanospirillales</taxon>
        <taxon>Halomonadaceae</taxon>
        <taxon>Halomonas</taxon>
    </lineage>
</organism>
<feature type="transmembrane region" description="Helical" evidence="6">
    <location>
        <begin position="335"/>
        <end position="357"/>
    </location>
</feature>
<feature type="transmembrane region" description="Helical" evidence="6">
    <location>
        <begin position="127"/>
        <end position="145"/>
    </location>
</feature>
<keyword evidence="4 6" id="KW-1133">Transmembrane helix</keyword>